<accession>A0A1G1Z3I7</accession>
<comment type="similarity">
    <text evidence="3">Belongs to the bacterial ribosomal protein bS16 family.</text>
</comment>
<name>A0A1G1Z3I7_9BACT</name>
<evidence type="ECO:0000313" key="6">
    <source>
        <dbReference type="Proteomes" id="UP000178515"/>
    </source>
</evidence>
<dbReference type="PANTHER" id="PTHR12919">
    <property type="entry name" value="30S RIBOSOMAL PROTEIN S16"/>
    <property type="match status" value="1"/>
</dbReference>
<dbReference type="GO" id="GO:0015935">
    <property type="term" value="C:small ribosomal subunit"/>
    <property type="evidence" value="ECO:0007669"/>
    <property type="project" value="TreeGrafter"/>
</dbReference>
<dbReference type="PANTHER" id="PTHR12919:SF20">
    <property type="entry name" value="SMALL RIBOSOMAL SUBUNIT PROTEIN BS16M"/>
    <property type="match status" value="1"/>
</dbReference>
<proteinExistence type="inferred from homology"/>
<dbReference type="SUPFAM" id="SSF54565">
    <property type="entry name" value="Ribosomal protein S16"/>
    <property type="match status" value="1"/>
</dbReference>
<dbReference type="STRING" id="1797689.A3F24_01590"/>
<evidence type="ECO:0000256" key="2">
    <source>
        <dbReference type="ARBA" id="ARBA00023274"/>
    </source>
</evidence>
<dbReference type="HAMAP" id="MF_00385">
    <property type="entry name" value="Ribosomal_bS16"/>
    <property type="match status" value="1"/>
</dbReference>
<comment type="caution">
    <text evidence="5">The sequence shown here is derived from an EMBL/GenBank/DDBJ whole genome shotgun (WGS) entry which is preliminary data.</text>
</comment>
<evidence type="ECO:0000256" key="1">
    <source>
        <dbReference type="ARBA" id="ARBA00022980"/>
    </source>
</evidence>
<keyword evidence="2 3" id="KW-0687">Ribonucleoprotein</keyword>
<reference evidence="5 6" key="1">
    <citation type="journal article" date="2016" name="Nat. Commun.">
        <title>Thousands of microbial genomes shed light on interconnected biogeochemical processes in an aquifer system.</title>
        <authorList>
            <person name="Anantharaman K."/>
            <person name="Brown C.T."/>
            <person name="Hug L.A."/>
            <person name="Sharon I."/>
            <person name="Castelle C.J."/>
            <person name="Probst A.J."/>
            <person name="Thomas B.C."/>
            <person name="Singh A."/>
            <person name="Wilkins M.J."/>
            <person name="Karaoz U."/>
            <person name="Brodie E.L."/>
            <person name="Williams K.H."/>
            <person name="Hubbard S.S."/>
            <person name="Banfield J.F."/>
        </authorList>
    </citation>
    <scope>NUCLEOTIDE SEQUENCE [LARGE SCALE GENOMIC DNA]</scope>
</reference>
<feature type="region of interest" description="Disordered" evidence="4">
    <location>
        <begin position="59"/>
        <end position="92"/>
    </location>
</feature>
<dbReference type="Pfam" id="PF00886">
    <property type="entry name" value="Ribosomal_S16"/>
    <property type="match status" value="1"/>
</dbReference>
<dbReference type="EMBL" id="MHIX01000021">
    <property type="protein sequence ID" value="OGY59188.1"/>
    <property type="molecule type" value="Genomic_DNA"/>
</dbReference>
<keyword evidence="1 3" id="KW-0689">Ribosomal protein</keyword>
<evidence type="ECO:0000256" key="3">
    <source>
        <dbReference type="HAMAP-Rule" id="MF_00385"/>
    </source>
</evidence>
<feature type="compositionally biased region" description="Basic and acidic residues" evidence="4">
    <location>
        <begin position="81"/>
        <end position="92"/>
    </location>
</feature>
<dbReference type="Gene3D" id="3.30.1320.10">
    <property type="match status" value="1"/>
</dbReference>
<evidence type="ECO:0000313" key="5">
    <source>
        <dbReference type="EMBL" id="OGY59188.1"/>
    </source>
</evidence>
<dbReference type="InterPro" id="IPR000307">
    <property type="entry name" value="Ribosomal_bS16"/>
</dbReference>
<dbReference type="GO" id="GO:0006412">
    <property type="term" value="P:translation"/>
    <property type="evidence" value="ECO:0007669"/>
    <property type="project" value="UniProtKB-UniRule"/>
</dbReference>
<dbReference type="NCBIfam" id="TIGR00002">
    <property type="entry name" value="S16"/>
    <property type="match status" value="1"/>
</dbReference>
<organism evidence="5 6">
    <name type="scientific">Candidatus Colwellbacteria bacterium RIFCSPHIGHO2_12_FULL_44_17</name>
    <dbReference type="NCBI Taxonomy" id="1797689"/>
    <lineage>
        <taxon>Bacteria</taxon>
        <taxon>Candidatus Colwelliibacteriota</taxon>
    </lineage>
</organism>
<dbReference type="GO" id="GO:0003735">
    <property type="term" value="F:structural constituent of ribosome"/>
    <property type="evidence" value="ECO:0007669"/>
    <property type="project" value="InterPro"/>
</dbReference>
<sequence length="92" mass="10481">MLAIKLKKVGKRGQKSFRLVVTEKRTKLNGDCLEDLGWYNPVSKKGELKNERIAHWVSEGAKPTPSAAQLMRKYKTSPQKPETKKVERASKE</sequence>
<dbReference type="GO" id="GO:0005737">
    <property type="term" value="C:cytoplasm"/>
    <property type="evidence" value="ECO:0007669"/>
    <property type="project" value="UniProtKB-ARBA"/>
</dbReference>
<gene>
    <name evidence="3" type="primary">rpsP</name>
    <name evidence="5" type="ORF">A3F24_01590</name>
</gene>
<dbReference type="Proteomes" id="UP000178515">
    <property type="component" value="Unassembled WGS sequence"/>
</dbReference>
<protein>
    <recommendedName>
        <fullName evidence="3">Small ribosomal subunit protein bS16</fullName>
    </recommendedName>
</protein>
<evidence type="ECO:0000256" key="4">
    <source>
        <dbReference type="SAM" id="MobiDB-lite"/>
    </source>
</evidence>
<dbReference type="InterPro" id="IPR023803">
    <property type="entry name" value="Ribosomal_bS16_dom_sf"/>
</dbReference>
<dbReference type="AlphaFoldDB" id="A0A1G1Z3I7"/>